<dbReference type="Proteomes" id="UP000826462">
    <property type="component" value="Chromosome 1"/>
</dbReference>
<evidence type="ECO:0000313" key="1">
    <source>
        <dbReference type="EMBL" id="QYD70018.1"/>
    </source>
</evidence>
<protein>
    <submittedName>
        <fullName evidence="1">Uncharacterized protein</fullName>
    </submittedName>
</protein>
<proteinExistence type="predicted"/>
<dbReference type="EMBL" id="CP080095">
    <property type="protein sequence ID" value="QYD70018.1"/>
    <property type="molecule type" value="Genomic_DNA"/>
</dbReference>
<name>A0ABX8ULX5_9BURK</name>
<dbReference type="RefSeq" id="WP_219799348.1">
    <property type="nucleotide sequence ID" value="NZ_CP080095.1"/>
</dbReference>
<gene>
    <name evidence="1" type="ORF">KZJ38_06765</name>
</gene>
<reference evidence="1 2" key="1">
    <citation type="submission" date="2021-07" db="EMBL/GenBank/DDBJ databases">
        <title>Paraburkholderia edwinii protects Aspergillus sp. from phenazines by acting as a toxin sponge.</title>
        <authorList>
            <person name="Dahlstrom K.M."/>
            <person name="Newman D.K."/>
        </authorList>
    </citation>
    <scope>NUCLEOTIDE SEQUENCE [LARGE SCALE GENOMIC DNA]</scope>
    <source>
        <strain evidence="1 2">Pe01</strain>
    </source>
</reference>
<organism evidence="1 2">
    <name type="scientific">Paraburkholderia edwinii</name>
    <dbReference type="NCBI Taxonomy" id="2861782"/>
    <lineage>
        <taxon>Bacteria</taxon>
        <taxon>Pseudomonadati</taxon>
        <taxon>Pseudomonadota</taxon>
        <taxon>Betaproteobacteria</taxon>
        <taxon>Burkholderiales</taxon>
        <taxon>Burkholderiaceae</taxon>
        <taxon>Paraburkholderia</taxon>
    </lineage>
</organism>
<evidence type="ECO:0000313" key="2">
    <source>
        <dbReference type="Proteomes" id="UP000826462"/>
    </source>
</evidence>
<sequence length="88" mass="9573">MDPLPLSRLYAAVARLIESGRYQHASEDLLHSAGIEKAETKSRISAPRDAARIGLSDVKAGQVRTFDTAQDLGHYLVDLAESALRPIT</sequence>
<keyword evidence="2" id="KW-1185">Reference proteome</keyword>
<accession>A0ABX8ULX5</accession>